<proteinExistence type="predicted"/>
<keyword evidence="9" id="KW-1185">Reference proteome</keyword>
<evidence type="ECO:0000256" key="1">
    <source>
        <dbReference type="ARBA" id="ARBA00004167"/>
    </source>
</evidence>
<sequence length="473" mass="47575">MRVSLSLAFGALLGAAHAGQVVVRQDTSGTGGGGGGGGNSTPTSPSPTTPSSTPTPTTPSSTPPTSAGDTTVTITRTVTGAGGSVVTQGTTLTTTVTTTVVITSTVFSTTTVTSSNADTATKTVYETSTHWLNQRRQVEADLAPRTAPAVNIDAAPTGVPVAVERGAPSLLKHHQKHQARNQLDKRATITETVTVTEGGSGGSTVVNSVVKTIRSTKSDVTTTTSVVTETEQANAKTTITVTSTLTVTSSSMSSGSVETSTSTATGAPSSDSGGLSTGAKAGIGVGAGIAGLAIIGAILFFCLRRRRSPKPVHDDFMGASEVPVGPSHGGSTRPMSESTAAGSGVGAAGAGYLAPGRNSVKHNASPEGYRGTAMGDGRAGYAKPQPYGAAYAQTSPNATMTSRNSQYLGDALPRHPTPGESVSPVSPNTAELGSDNNAAAARWNNPDASEIDSHQVTHPQSGPVYEMPGQPYR</sequence>
<feature type="compositionally biased region" description="Polar residues" evidence="5">
    <location>
        <begin position="392"/>
        <end position="407"/>
    </location>
</feature>
<evidence type="ECO:0000313" key="8">
    <source>
        <dbReference type="EMBL" id="KAJ6441141.1"/>
    </source>
</evidence>
<gene>
    <name evidence="8" type="ORF">O9K51_06936</name>
</gene>
<evidence type="ECO:0000256" key="2">
    <source>
        <dbReference type="ARBA" id="ARBA00022692"/>
    </source>
</evidence>
<organism evidence="8 9">
    <name type="scientific">Purpureocillium lavendulum</name>
    <dbReference type="NCBI Taxonomy" id="1247861"/>
    <lineage>
        <taxon>Eukaryota</taxon>
        <taxon>Fungi</taxon>
        <taxon>Dikarya</taxon>
        <taxon>Ascomycota</taxon>
        <taxon>Pezizomycotina</taxon>
        <taxon>Sordariomycetes</taxon>
        <taxon>Hypocreomycetidae</taxon>
        <taxon>Hypocreales</taxon>
        <taxon>Ophiocordycipitaceae</taxon>
        <taxon>Purpureocillium</taxon>
    </lineage>
</organism>
<feature type="compositionally biased region" description="Polar residues" evidence="5">
    <location>
        <begin position="329"/>
        <end position="339"/>
    </location>
</feature>
<feature type="region of interest" description="Disordered" evidence="5">
    <location>
        <begin position="312"/>
        <end position="473"/>
    </location>
</feature>
<keyword evidence="7" id="KW-0732">Signal</keyword>
<feature type="transmembrane region" description="Helical" evidence="6">
    <location>
        <begin position="281"/>
        <end position="303"/>
    </location>
</feature>
<dbReference type="GO" id="GO:0071944">
    <property type="term" value="C:cell periphery"/>
    <property type="evidence" value="ECO:0007669"/>
    <property type="project" value="UniProtKB-ARBA"/>
</dbReference>
<dbReference type="Proteomes" id="UP001163105">
    <property type="component" value="Unassembled WGS sequence"/>
</dbReference>
<protein>
    <submittedName>
        <fullName evidence="8">Ubiquitin</fullName>
    </submittedName>
</protein>
<comment type="caution">
    <text evidence="8">The sequence shown here is derived from an EMBL/GenBank/DDBJ whole genome shotgun (WGS) entry which is preliminary data.</text>
</comment>
<evidence type="ECO:0000256" key="4">
    <source>
        <dbReference type="ARBA" id="ARBA00023136"/>
    </source>
</evidence>
<dbReference type="PANTHER" id="PTHR15549">
    <property type="entry name" value="PAIRED IMMUNOGLOBULIN-LIKE TYPE 2 RECEPTOR"/>
    <property type="match status" value="1"/>
</dbReference>
<accession>A0AB34FR47</accession>
<evidence type="ECO:0000256" key="3">
    <source>
        <dbReference type="ARBA" id="ARBA00022989"/>
    </source>
</evidence>
<dbReference type="GO" id="GO:0016020">
    <property type="term" value="C:membrane"/>
    <property type="evidence" value="ECO:0007669"/>
    <property type="project" value="UniProtKB-SubCell"/>
</dbReference>
<evidence type="ECO:0000313" key="9">
    <source>
        <dbReference type="Proteomes" id="UP001163105"/>
    </source>
</evidence>
<name>A0AB34FR47_9HYPO</name>
<feature type="signal peptide" evidence="7">
    <location>
        <begin position="1"/>
        <end position="18"/>
    </location>
</feature>
<evidence type="ECO:0000256" key="5">
    <source>
        <dbReference type="SAM" id="MobiDB-lite"/>
    </source>
</evidence>
<keyword evidence="4 6" id="KW-0472">Membrane</keyword>
<dbReference type="InterPro" id="IPR051694">
    <property type="entry name" value="Immunoregulatory_rcpt-like"/>
</dbReference>
<evidence type="ECO:0000256" key="7">
    <source>
        <dbReference type="SAM" id="SignalP"/>
    </source>
</evidence>
<evidence type="ECO:0000256" key="6">
    <source>
        <dbReference type="SAM" id="Phobius"/>
    </source>
</evidence>
<feature type="compositionally biased region" description="Low complexity" evidence="5">
    <location>
        <begin position="49"/>
        <end position="70"/>
    </location>
</feature>
<feature type="chain" id="PRO_5044308691" evidence="7">
    <location>
        <begin position="19"/>
        <end position="473"/>
    </location>
</feature>
<keyword evidence="2 6" id="KW-0812">Transmembrane</keyword>
<comment type="subcellular location">
    <subcellularLocation>
        <location evidence="1">Membrane</location>
        <topology evidence="1">Single-pass membrane protein</topology>
    </subcellularLocation>
</comment>
<dbReference type="EMBL" id="JAQHRD010000005">
    <property type="protein sequence ID" value="KAJ6441141.1"/>
    <property type="molecule type" value="Genomic_DNA"/>
</dbReference>
<feature type="region of interest" description="Disordered" evidence="5">
    <location>
        <begin position="246"/>
        <end position="275"/>
    </location>
</feature>
<feature type="region of interest" description="Disordered" evidence="5">
    <location>
        <begin position="25"/>
        <end position="70"/>
    </location>
</feature>
<keyword evidence="3 6" id="KW-1133">Transmembrane helix</keyword>
<feature type="compositionally biased region" description="Polar residues" evidence="5">
    <location>
        <begin position="423"/>
        <end position="437"/>
    </location>
</feature>
<reference evidence="8" key="1">
    <citation type="submission" date="2023-01" db="EMBL/GenBank/DDBJ databases">
        <title>The growth and conidiation of Purpureocillium lavendulum are regulated by nitrogen source and histone H3K14 acetylation.</title>
        <authorList>
            <person name="Tang P."/>
            <person name="Han J."/>
            <person name="Zhang C."/>
            <person name="Tang P."/>
            <person name="Qi F."/>
            <person name="Zhang K."/>
            <person name="Liang L."/>
        </authorList>
    </citation>
    <scope>NUCLEOTIDE SEQUENCE</scope>
    <source>
        <strain evidence="8">YMF1.00683</strain>
    </source>
</reference>
<dbReference type="AlphaFoldDB" id="A0AB34FR47"/>
<feature type="compositionally biased region" description="Gly residues" evidence="5">
    <location>
        <begin position="29"/>
        <end position="39"/>
    </location>
</feature>